<dbReference type="Proteomes" id="UP001139887">
    <property type="component" value="Unassembled WGS sequence"/>
</dbReference>
<comment type="caution">
    <text evidence="2">The sequence shown here is derived from an EMBL/GenBank/DDBJ whole genome shotgun (WGS) entry which is preliminary data.</text>
</comment>
<dbReference type="EMBL" id="JANBUW010000219">
    <property type="protein sequence ID" value="KAJ2848060.1"/>
    <property type="molecule type" value="Genomic_DNA"/>
</dbReference>
<protein>
    <submittedName>
        <fullName evidence="2">Uncharacterized protein</fullName>
    </submittedName>
</protein>
<gene>
    <name evidence="2" type="ORF">IWW36_003519</name>
</gene>
<accession>A0A9W8LZP8</accession>
<proteinExistence type="predicted"/>
<dbReference type="AlphaFoldDB" id="A0A9W8LZP8"/>
<reference evidence="2" key="1">
    <citation type="submission" date="2022-07" db="EMBL/GenBank/DDBJ databases">
        <title>Phylogenomic reconstructions and comparative analyses of Kickxellomycotina fungi.</title>
        <authorList>
            <person name="Reynolds N.K."/>
            <person name="Stajich J.E."/>
            <person name="Barry K."/>
            <person name="Grigoriev I.V."/>
            <person name="Crous P."/>
            <person name="Smith M.E."/>
        </authorList>
    </citation>
    <scope>NUCLEOTIDE SEQUENCE</scope>
    <source>
        <strain evidence="2">NRRL 1566</strain>
    </source>
</reference>
<keyword evidence="3" id="KW-1185">Reference proteome</keyword>
<dbReference type="OrthoDB" id="5594366at2759"/>
<name>A0A9W8LZP8_9FUNG</name>
<evidence type="ECO:0000313" key="2">
    <source>
        <dbReference type="EMBL" id="KAJ2848060.1"/>
    </source>
</evidence>
<sequence>MPETINRDTPITTTIGCVLDFFGVLVNKWAPAFELSIKRDKATRFSYERFQDWLDENYGEFKWSALFPPDGCNAKVKSGKRKGMPCSRKAKTYDQDQIESRVKLDENGEPTKEIENIVTHKKGEIINGFCSTHKKLAEDIVKLDRTAQANPSSDDVNGTLSKMADSIQQLQKSMNIMLLRQNGMRDRLDRIDPKHDEEMDEKFHSVMVETNMERIKEGKKPLIPVGEMEARELNVESRIKEVRGEFVTEGRVIGDMIREKHPDYKPRPDPSETTFDYYEDRILQIQDEMKRGELLKNSAIADDPYVVDELDNTDDLISKEEMDRDREDRKNHPGEDKAFCHKLYDLRGNNESIAEVLDNMVSTKEISDTDKEIVKSIMYESKMGKLRNPI</sequence>
<organism evidence="2 3">
    <name type="scientific">Coemansia brasiliensis</name>
    <dbReference type="NCBI Taxonomy" id="2650707"/>
    <lineage>
        <taxon>Eukaryota</taxon>
        <taxon>Fungi</taxon>
        <taxon>Fungi incertae sedis</taxon>
        <taxon>Zoopagomycota</taxon>
        <taxon>Kickxellomycotina</taxon>
        <taxon>Kickxellomycetes</taxon>
        <taxon>Kickxellales</taxon>
        <taxon>Kickxellaceae</taxon>
        <taxon>Coemansia</taxon>
    </lineage>
</organism>
<evidence type="ECO:0000256" key="1">
    <source>
        <dbReference type="SAM" id="MobiDB-lite"/>
    </source>
</evidence>
<feature type="non-terminal residue" evidence="2">
    <location>
        <position position="390"/>
    </location>
</feature>
<feature type="compositionally biased region" description="Basic and acidic residues" evidence="1">
    <location>
        <begin position="316"/>
        <end position="335"/>
    </location>
</feature>
<feature type="region of interest" description="Disordered" evidence="1">
    <location>
        <begin position="313"/>
        <end position="335"/>
    </location>
</feature>
<evidence type="ECO:0000313" key="3">
    <source>
        <dbReference type="Proteomes" id="UP001139887"/>
    </source>
</evidence>